<name>A0ABP6LQ94_9ACTN</name>
<evidence type="ECO:0000313" key="1">
    <source>
        <dbReference type="EMBL" id="GAA3049953.1"/>
    </source>
</evidence>
<dbReference type="EMBL" id="BAAAUF010000030">
    <property type="protein sequence ID" value="GAA3049953.1"/>
    <property type="molecule type" value="Genomic_DNA"/>
</dbReference>
<evidence type="ECO:0000313" key="2">
    <source>
        <dbReference type="Proteomes" id="UP001501532"/>
    </source>
</evidence>
<accession>A0ABP6LQ94</accession>
<reference evidence="2" key="1">
    <citation type="journal article" date="2019" name="Int. J. Syst. Evol. Microbiol.">
        <title>The Global Catalogue of Microorganisms (GCM) 10K type strain sequencing project: providing services to taxonomists for standard genome sequencing and annotation.</title>
        <authorList>
            <consortium name="The Broad Institute Genomics Platform"/>
            <consortium name="The Broad Institute Genome Sequencing Center for Infectious Disease"/>
            <person name="Wu L."/>
            <person name="Ma J."/>
        </authorList>
    </citation>
    <scope>NUCLEOTIDE SEQUENCE [LARGE SCALE GENOMIC DNA]</scope>
    <source>
        <strain evidence="2">JCM 9091</strain>
    </source>
</reference>
<keyword evidence="2" id="KW-1185">Reference proteome</keyword>
<proteinExistence type="predicted"/>
<organism evidence="1 2">
    <name type="scientific">Streptomyces glomeratus</name>
    <dbReference type="NCBI Taxonomy" id="284452"/>
    <lineage>
        <taxon>Bacteria</taxon>
        <taxon>Bacillati</taxon>
        <taxon>Actinomycetota</taxon>
        <taxon>Actinomycetes</taxon>
        <taxon>Kitasatosporales</taxon>
        <taxon>Streptomycetaceae</taxon>
        <taxon>Streptomyces</taxon>
    </lineage>
</organism>
<comment type="caution">
    <text evidence="1">The sequence shown here is derived from an EMBL/GenBank/DDBJ whole genome shotgun (WGS) entry which is preliminary data.</text>
</comment>
<dbReference type="Proteomes" id="UP001501532">
    <property type="component" value="Unassembled WGS sequence"/>
</dbReference>
<protein>
    <submittedName>
        <fullName evidence="1">Uncharacterized protein</fullName>
    </submittedName>
</protein>
<sequence>MRIVRAIFTTPILGDESPEELVGRRLTDVYDLSDPAGTESMLRTVLDSGVPAR</sequence>
<gene>
    <name evidence="1" type="ORF">GCM10010448_36200</name>
</gene>